<dbReference type="InterPro" id="IPR023393">
    <property type="entry name" value="START-like_dom_sf"/>
</dbReference>
<dbReference type="InterPro" id="IPR019587">
    <property type="entry name" value="Polyketide_cyclase/dehydratase"/>
</dbReference>
<keyword evidence="2" id="KW-1185">Reference proteome</keyword>
<keyword evidence="1" id="KW-0808">Transferase</keyword>
<organism evidence="1 2">
    <name type="scientific">Antrihabitans cavernicola</name>
    <dbReference type="NCBI Taxonomy" id="2495913"/>
    <lineage>
        <taxon>Bacteria</taxon>
        <taxon>Bacillati</taxon>
        <taxon>Actinomycetota</taxon>
        <taxon>Actinomycetes</taxon>
        <taxon>Mycobacteriales</taxon>
        <taxon>Nocardiaceae</taxon>
        <taxon>Antrihabitans</taxon>
    </lineage>
</organism>
<reference evidence="1 2" key="1">
    <citation type="submission" date="2019-07" db="EMBL/GenBank/DDBJ databases">
        <title>Rhodococcus cavernicolus sp. nov., isolated from a cave.</title>
        <authorList>
            <person name="Lee S.D."/>
        </authorList>
    </citation>
    <scope>NUCLEOTIDE SEQUENCE [LARGE SCALE GENOMIC DNA]</scope>
    <source>
        <strain evidence="1 2">C1-24</strain>
    </source>
</reference>
<proteinExistence type="predicted"/>
<dbReference type="Pfam" id="PF10604">
    <property type="entry name" value="Polyketide_cyc2"/>
    <property type="match status" value="1"/>
</dbReference>
<dbReference type="SUPFAM" id="SSF55961">
    <property type="entry name" value="Bet v1-like"/>
    <property type="match status" value="1"/>
</dbReference>
<dbReference type="Proteomes" id="UP000322244">
    <property type="component" value="Unassembled WGS sequence"/>
</dbReference>
<dbReference type="AlphaFoldDB" id="A0A5A7SBU3"/>
<comment type="caution">
    <text evidence="1">The sequence shown here is derived from an EMBL/GenBank/DDBJ whole genome shotgun (WGS) entry which is preliminary data.</text>
</comment>
<dbReference type="EMBL" id="VLNY01000008">
    <property type="protein sequence ID" value="KAA0021701.1"/>
    <property type="molecule type" value="Genomic_DNA"/>
</dbReference>
<dbReference type="GO" id="GO:0016740">
    <property type="term" value="F:transferase activity"/>
    <property type="evidence" value="ECO:0007669"/>
    <property type="project" value="UniProtKB-KW"/>
</dbReference>
<evidence type="ECO:0000313" key="1">
    <source>
        <dbReference type="EMBL" id="KAA0021701.1"/>
    </source>
</evidence>
<sequence>MTADQNLVTVQRTIAAPPDAIFALLVDPRRHREFDGSGAVRSPKGASTPLTLGSRFGMSMYAGVPYSMVSTVVEFELDRTIAWQTNGPTAFGKFVAGRIWRYRLEPVAGGTAVSETWDISQESRLTKPIIRGQGPQRAKDMAATLERIESIVTR</sequence>
<name>A0A5A7SBU3_9NOCA</name>
<dbReference type="Gene3D" id="3.30.530.20">
    <property type="match status" value="1"/>
</dbReference>
<gene>
    <name evidence="1" type="ORF">FOY51_17595</name>
</gene>
<dbReference type="OrthoDB" id="6624781at2"/>
<dbReference type="RefSeq" id="WP_149431568.1">
    <property type="nucleotide sequence ID" value="NZ_VLNY01000008.1"/>
</dbReference>
<accession>A0A5A7SBU3</accession>
<protein>
    <submittedName>
        <fullName evidence="1">Dimethyladenosine transferase</fullName>
    </submittedName>
</protein>
<evidence type="ECO:0000313" key="2">
    <source>
        <dbReference type="Proteomes" id="UP000322244"/>
    </source>
</evidence>